<dbReference type="Pfam" id="PF12796">
    <property type="entry name" value="Ank_2"/>
    <property type="match status" value="4"/>
</dbReference>
<dbReference type="SMART" id="SM00248">
    <property type="entry name" value="ANK"/>
    <property type="match status" value="18"/>
</dbReference>
<evidence type="ECO:0000313" key="5">
    <source>
        <dbReference type="EMBL" id="KAJ5364610.1"/>
    </source>
</evidence>
<feature type="repeat" description="ANK" evidence="3">
    <location>
        <begin position="711"/>
        <end position="743"/>
    </location>
</feature>
<reference evidence="5" key="1">
    <citation type="submission" date="2022-11" db="EMBL/GenBank/DDBJ databases">
        <authorList>
            <person name="Petersen C."/>
        </authorList>
    </citation>
    <scope>NUCLEOTIDE SEQUENCE</scope>
    <source>
        <strain evidence="5">IBT 29864</strain>
    </source>
</reference>
<evidence type="ECO:0000256" key="4">
    <source>
        <dbReference type="SAM" id="MobiDB-lite"/>
    </source>
</evidence>
<reference evidence="5" key="2">
    <citation type="journal article" date="2023" name="IMA Fungus">
        <title>Comparative genomic study of the Penicillium genus elucidates a diverse pangenome and 15 lateral gene transfer events.</title>
        <authorList>
            <person name="Petersen C."/>
            <person name="Sorensen T."/>
            <person name="Nielsen M.R."/>
            <person name="Sondergaard T.E."/>
            <person name="Sorensen J.L."/>
            <person name="Fitzpatrick D.A."/>
            <person name="Frisvad J.C."/>
            <person name="Nielsen K.L."/>
        </authorList>
    </citation>
    <scope>NUCLEOTIDE SEQUENCE</scope>
    <source>
        <strain evidence="5">IBT 29864</strain>
    </source>
</reference>
<organism evidence="5 6">
    <name type="scientific">Penicillium cataractarum</name>
    <dbReference type="NCBI Taxonomy" id="2100454"/>
    <lineage>
        <taxon>Eukaryota</taxon>
        <taxon>Fungi</taxon>
        <taxon>Dikarya</taxon>
        <taxon>Ascomycota</taxon>
        <taxon>Pezizomycotina</taxon>
        <taxon>Eurotiomycetes</taxon>
        <taxon>Eurotiomycetidae</taxon>
        <taxon>Eurotiales</taxon>
        <taxon>Aspergillaceae</taxon>
        <taxon>Penicillium</taxon>
    </lineage>
</organism>
<dbReference type="Proteomes" id="UP001147782">
    <property type="component" value="Unassembled WGS sequence"/>
</dbReference>
<proteinExistence type="predicted"/>
<dbReference type="PANTHER" id="PTHR24166:SF48">
    <property type="entry name" value="PROTEIN VAPYRIN"/>
    <property type="match status" value="1"/>
</dbReference>
<dbReference type="AlphaFoldDB" id="A0A9W9RQL6"/>
<evidence type="ECO:0000313" key="6">
    <source>
        <dbReference type="Proteomes" id="UP001147782"/>
    </source>
</evidence>
<dbReference type="RefSeq" id="XP_056552236.1">
    <property type="nucleotide sequence ID" value="XM_056703236.1"/>
</dbReference>
<dbReference type="PRINTS" id="PR01415">
    <property type="entry name" value="ANKYRIN"/>
</dbReference>
<evidence type="ECO:0000256" key="2">
    <source>
        <dbReference type="ARBA" id="ARBA00023043"/>
    </source>
</evidence>
<dbReference type="OrthoDB" id="341259at2759"/>
<keyword evidence="6" id="KW-1185">Reference proteome</keyword>
<dbReference type="Pfam" id="PF00023">
    <property type="entry name" value="Ank"/>
    <property type="match status" value="2"/>
</dbReference>
<protein>
    <submittedName>
        <fullName evidence="5">Ankyrin repeat-containing domain protein</fullName>
    </submittedName>
</protein>
<feature type="repeat" description="ANK" evidence="3">
    <location>
        <begin position="60"/>
        <end position="92"/>
    </location>
</feature>
<feature type="repeat" description="ANK" evidence="3">
    <location>
        <begin position="159"/>
        <end position="191"/>
    </location>
</feature>
<comment type="caution">
    <text evidence="5">The sequence shown here is derived from an EMBL/GenBank/DDBJ whole genome shotgun (WGS) entry which is preliminary data.</text>
</comment>
<dbReference type="EMBL" id="JAPZBS010000008">
    <property type="protein sequence ID" value="KAJ5364610.1"/>
    <property type="molecule type" value="Genomic_DNA"/>
</dbReference>
<accession>A0A9W9RQL6</accession>
<evidence type="ECO:0000256" key="3">
    <source>
        <dbReference type="PROSITE-ProRule" id="PRU00023"/>
    </source>
</evidence>
<feature type="repeat" description="ANK" evidence="3">
    <location>
        <begin position="93"/>
        <end position="125"/>
    </location>
</feature>
<keyword evidence="1" id="KW-0677">Repeat</keyword>
<dbReference type="PANTHER" id="PTHR24166">
    <property type="entry name" value="ROLLING PEBBLES, ISOFORM B"/>
    <property type="match status" value="1"/>
</dbReference>
<dbReference type="InterPro" id="IPR002110">
    <property type="entry name" value="Ankyrin_rpt"/>
</dbReference>
<feature type="region of interest" description="Disordered" evidence="4">
    <location>
        <begin position="516"/>
        <end position="536"/>
    </location>
</feature>
<keyword evidence="2 3" id="KW-0040">ANK repeat</keyword>
<dbReference type="InterPro" id="IPR050889">
    <property type="entry name" value="Dendritic_Spine_Reg/Scaffold"/>
</dbReference>
<dbReference type="GeneID" id="81442415"/>
<dbReference type="SUPFAM" id="SSF48403">
    <property type="entry name" value="Ankyrin repeat"/>
    <property type="match status" value="3"/>
</dbReference>
<feature type="repeat" description="ANK" evidence="3">
    <location>
        <begin position="412"/>
        <end position="444"/>
    </location>
</feature>
<dbReference type="PROSITE" id="PS50088">
    <property type="entry name" value="ANK_REPEAT"/>
    <property type="match status" value="9"/>
</dbReference>
<sequence>MAAETASSPIVRLLLDHGADLNPRPGQKWSLLFGAVRENSADVVKLLLDMGCNPHDRDHRMKTPLFWAAFRGDHQKVEHLMYHGADINARDEHLETPLMSAAGEGTVSTVEFMLHQGSNVADEDIAGNTALFHAAKGGHKEVVLLLLENGANIHHRNVVLDTPLFWAAAAGQAAVAEILLTHGAEADLRNMFLETPFLYATSEAHTGQEEYTMTVELLVERGADVDPICRDTGVLGAYDVLVLIESKSATFLDSMVDLERESIVRKYWGCQTQSFDRPQLLAFLRQLTLSATATGSQESLFRKPHTLARRRKWQVGKATPLIWATDRRCKELVSMFLRRDVRVDIRDEGGRTALMNAVKLGDTQMISLFLTPGLKGQPTHVEFEQLIQLAARNGHSAAIRLLLSKTTIDDTVGSSALLSSARCGNREAVRLLLDKGYAADTQDKDGQNAFHHSAIDGSQEIVNMLIEANAPSFDAKDNHGRTPLFWAVQNQHLSVAVALLRAGADPNAMEQGGSSPILFEGLDPTTPKIPPFPKSRDARDLMRKREALMNRAEPGGQTPLFSAAGSGHHSITKILLDHGANPNVKNKYGETALCWAAGLRCEITVRLLLDRGAFPGPVGNSTQAPLLWAVGSQGHGFIDARIWRELTWNPFGHSPSDPDVIVRILLKHGANPNFHTRGVEPILSAALSTGNKSLIRRLVKVGCDPNLQSEDGETPLYRAAAMGLEDLVQFLCAHGANPNLANRFGRTPLMVATVRGHWTCVLELLAVGTVNKDATDVFGRSASSEARLRGAPLVKNVLLDGYDNLKTLKTLDVQQTIPKLRERYGLTLGEPSIHTRGTCDACDIETHKADTCDICADGNRNFCQECHEAVHAFEQQESSNPII</sequence>
<dbReference type="Gene3D" id="1.25.40.20">
    <property type="entry name" value="Ankyrin repeat-containing domain"/>
    <property type="match status" value="5"/>
</dbReference>
<feature type="repeat" description="ANK" evidence="3">
    <location>
        <begin position="1"/>
        <end position="26"/>
    </location>
</feature>
<dbReference type="PROSITE" id="PS50297">
    <property type="entry name" value="ANK_REP_REGION"/>
    <property type="match status" value="7"/>
</dbReference>
<evidence type="ECO:0000256" key="1">
    <source>
        <dbReference type="ARBA" id="ARBA00022737"/>
    </source>
</evidence>
<feature type="repeat" description="ANK" evidence="3">
    <location>
        <begin position="479"/>
        <end position="511"/>
    </location>
</feature>
<feature type="repeat" description="ANK" evidence="3">
    <location>
        <begin position="126"/>
        <end position="158"/>
    </location>
</feature>
<name>A0A9W9RQL6_9EURO</name>
<gene>
    <name evidence="5" type="ORF">N7496_010323</name>
</gene>
<feature type="repeat" description="ANK" evidence="3">
    <location>
        <begin position="555"/>
        <end position="587"/>
    </location>
</feature>
<dbReference type="InterPro" id="IPR036770">
    <property type="entry name" value="Ankyrin_rpt-contain_sf"/>
</dbReference>